<accession>A0AAP2DIT2</accession>
<reference evidence="2 3" key="1">
    <citation type="submission" date="2021-05" db="EMBL/GenBank/DDBJ databases">
        <title>A Polyphasic approach of four new species of the genus Ohtaekwangia: Ohtaekwangia histidinii sp. nov., Ohtaekwangia cretensis sp. nov., Ohtaekwangia indiensis sp. nov., Ohtaekwangia reichenbachii sp. nov. from diverse environment.</title>
        <authorList>
            <person name="Octaviana S."/>
        </authorList>
    </citation>
    <scope>NUCLEOTIDE SEQUENCE [LARGE SCALE GENOMIC DNA]</scope>
    <source>
        <strain evidence="2 3">PWU4</strain>
    </source>
</reference>
<proteinExistence type="predicted"/>
<gene>
    <name evidence="2" type="ORF">KK083_08830</name>
</gene>
<dbReference type="RefSeq" id="WP_254162602.1">
    <property type="nucleotide sequence ID" value="NZ_JAHESF010000007.1"/>
</dbReference>
<dbReference type="AlphaFoldDB" id="A0AAP2DIT2"/>
<sequence length="127" mass="14772">MAKKQPASDTDKTIDDFLRGKSPQTVALFHHFTQQYKALANVTFHPAKTMIGVATSRKRIAYITQLGKDFIHVVFPFEKPYDDNLCFQKIAQVPGEQQYNHHFRMYAKEDLNEEVKKFMRLAYEQGS</sequence>
<comment type="caution">
    <text evidence="2">The sequence shown here is derived from an EMBL/GenBank/DDBJ whole genome shotgun (WGS) entry which is preliminary data.</text>
</comment>
<name>A0AAP2DIT2_9BACT</name>
<dbReference type="EMBL" id="JAHESF010000007">
    <property type="protein sequence ID" value="MBT1696975.1"/>
    <property type="molecule type" value="Genomic_DNA"/>
</dbReference>
<feature type="domain" description="DUF5655" evidence="1">
    <location>
        <begin position="14"/>
        <end position="125"/>
    </location>
</feature>
<dbReference type="Pfam" id="PF18899">
    <property type="entry name" value="DUF5655"/>
    <property type="match status" value="1"/>
</dbReference>
<dbReference type="InterPro" id="IPR043714">
    <property type="entry name" value="DUF5655"/>
</dbReference>
<evidence type="ECO:0000313" key="3">
    <source>
        <dbReference type="Proteomes" id="UP001319200"/>
    </source>
</evidence>
<dbReference type="Proteomes" id="UP001319200">
    <property type="component" value="Unassembled WGS sequence"/>
</dbReference>
<protein>
    <recommendedName>
        <fullName evidence="1">DUF5655 domain-containing protein</fullName>
    </recommendedName>
</protein>
<keyword evidence="3" id="KW-1185">Reference proteome</keyword>
<evidence type="ECO:0000313" key="2">
    <source>
        <dbReference type="EMBL" id="MBT1696975.1"/>
    </source>
</evidence>
<organism evidence="2 3">
    <name type="scientific">Chryseosolibacter histidini</name>
    <dbReference type="NCBI Taxonomy" id="2782349"/>
    <lineage>
        <taxon>Bacteria</taxon>
        <taxon>Pseudomonadati</taxon>
        <taxon>Bacteroidota</taxon>
        <taxon>Cytophagia</taxon>
        <taxon>Cytophagales</taxon>
        <taxon>Chryseotaleaceae</taxon>
        <taxon>Chryseosolibacter</taxon>
    </lineage>
</organism>
<evidence type="ECO:0000259" key="1">
    <source>
        <dbReference type="Pfam" id="PF18899"/>
    </source>
</evidence>